<proteinExistence type="predicted"/>
<dbReference type="Proteomes" id="UP001218021">
    <property type="component" value="Unassembled WGS sequence"/>
</dbReference>
<dbReference type="EMBL" id="JAQOND010000032">
    <property type="protein sequence ID" value="MDC2828503.1"/>
    <property type="molecule type" value="Genomic_DNA"/>
</dbReference>
<evidence type="ECO:0000313" key="1">
    <source>
        <dbReference type="EMBL" id="MDC2828503.1"/>
    </source>
</evidence>
<protein>
    <submittedName>
        <fullName evidence="1">Uncharacterized protein</fullName>
    </submittedName>
</protein>
<sequence length="243" mass="27408">MIKSINVFNALKKLEKQGITKLSSDYYNWYLPVASAENHAELERTYVDLYDLLVEPAEAKVDNEGVVHNNGLIFDGFFLNKEGEWMALWSSPSCVIPVSDLICGKYELLSAATKASMQEFYAIKMAEALHLPDQGVKMISSGNYGVAYPFGNKSIETEKAAKAAALKVSKEGYCPVLAIVDTMYVNVLFITDVESEAQWDLEQFEQAKPDVMAYVYNYKDPELSEFGYITIQEYRKGLWLRIA</sequence>
<reference evidence="1" key="1">
    <citation type="submission" date="2023-01" db="EMBL/GenBank/DDBJ databases">
        <title>Genome analysis of 13 Lactobacillus isolated from gut of wild boar.</title>
        <authorList>
            <person name="Papp P."/>
            <person name="Libisch B."/>
            <person name="Nagy T."/>
            <person name="Olasz F."/>
        </authorList>
    </citation>
    <scope>NUCLEOTIDE SEQUENCE</scope>
    <source>
        <strain evidence="1">F108</strain>
    </source>
</reference>
<dbReference type="AlphaFoldDB" id="A0AAJ1HPX4"/>
<dbReference type="RefSeq" id="WP_272207481.1">
    <property type="nucleotide sequence ID" value="NZ_JAQONC010000004.1"/>
</dbReference>
<comment type="caution">
    <text evidence="1">The sequence shown here is derived from an EMBL/GenBank/DDBJ whole genome shotgun (WGS) entry which is preliminary data.</text>
</comment>
<accession>A0AAJ1HPX4</accession>
<evidence type="ECO:0000313" key="2">
    <source>
        <dbReference type="Proteomes" id="UP001218021"/>
    </source>
</evidence>
<gene>
    <name evidence="1" type="ORF">PO158_09440</name>
</gene>
<name>A0AAJ1HPX4_LIMMU</name>
<organism evidence="1 2">
    <name type="scientific">Limosilactobacillus mucosae</name>
    <name type="common">Lactobacillus mucosae</name>
    <dbReference type="NCBI Taxonomy" id="97478"/>
    <lineage>
        <taxon>Bacteria</taxon>
        <taxon>Bacillati</taxon>
        <taxon>Bacillota</taxon>
        <taxon>Bacilli</taxon>
        <taxon>Lactobacillales</taxon>
        <taxon>Lactobacillaceae</taxon>
        <taxon>Limosilactobacillus</taxon>
    </lineage>
</organism>